<evidence type="ECO:0000313" key="9">
    <source>
        <dbReference type="Proteomes" id="UP000242715"/>
    </source>
</evidence>
<keyword evidence="6" id="KW-0472">Membrane</keyword>
<evidence type="ECO:0000313" key="8">
    <source>
        <dbReference type="EMBL" id="GAU39064.1"/>
    </source>
</evidence>
<dbReference type="GO" id="GO:0004674">
    <property type="term" value="F:protein serine/threonine kinase activity"/>
    <property type="evidence" value="ECO:0007669"/>
    <property type="project" value="UniProtKB-KW"/>
</dbReference>
<sequence>MIECGIEEKNKEIVERMVKVALWCVQYKQELRPMMSVVVKMLEGSLQIPKIFNPFRNLIDGTNFAIHPVEVSDVYTTSVSSFDSSVMVSDSNIGCATPIMKKYEIELISNIL</sequence>
<keyword evidence="9" id="KW-1185">Reference proteome</keyword>
<evidence type="ECO:0000256" key="1">
    <source>
        <dbReference type="ARBA" id="ARBA00004479"/>
    </source>
</evidence>
<dbReference type="AlphaFoldDB" id="A0A2Z6N2J3"/>
<dbReference type="EMBL" id="DF973743">
    <property type="protein sequence ID" value="GAU39064.1"/>
    <property type="molecule type" value="Genomic_DNA"/>
</dbReference>
<evidence type="ECO:0000256" key="5">
    <source>
        <dbReference type="ARBA" id="ARBA00022989"/>
    </source>
</evidence>
<evidence type="ECO:0000256" key="3">
    <source>
        <dbReference type="ARBA" id="ARBA00022692"/>
    </source>
</evidence>
<dbReference type="Proteomes" id="UP000242715">
    <property type="component" value="Unassembled WGS sequence"/>
</dbReference>
<keyword evidence="2" id="KW-0808">Transferase</keyword>
<reference evidence="9" key="1">
    <citation type="journal article" date="2017" name="Front. Plant Sci.">
        <title>Climate Clever Clovers: New Paradigm to Reduce the Environmental Footprint of Ruminants by Breeding Low Methanogenic Forages Utilizing Haplotype Variation.</title>
        <authorList>
            <person name="Kaur P."/>
            <person name="Appels R."/>
            <person name="Bayer P.E."/>
            <person name="Keeble-Gagnere G."/>
            <person name="Wang J."/>
            <person name="Hirakawa H."/>
            <person name="Shirasawa K."/>
            <person name="Vercoe P."/>
            <person name="Stefanova K."/>
            <person name="Durmic Z."/>
            <person name="Nichols P."/>
            <person name="Revell C."/>
            <person name="Isobe S.N."/>
            <person name="Edwards D."/>
            <person name="Erskine W."/>
        </authorList>
    </citation>
    <scope>NUCLEOTIDE SEQUENCE [LARGE SCALE GENOMIC DNA]</scope>
    <source>
        <strain evidence="9">cv. Daliak</strain>
    </source>
</reference>
<comment type="subcellular location">
    <subcellularLocation>
        <location evidence="1">Membrane</location>
        <topology evidence="1">Single-pass type I membrane protein</topology>
    </subcellularLocation>
</comment>
<accession>A0A2Z6N2J3</accession>
<protein>
    <submittedName>
        <fullName evidence="8">Uncharacterized protein</fullName>
    </submittedName>
</protein>
<organism evidence="8 9">
    <name type="scientific">Trifolium subterraneum</name>
    <name type="common">Subterranean clover</name>
    <dbReference type="NCBI Taxonomy" id="3900"/>
    <lineage>
        <taxon>Eukaryota</taxon>
        <taxon>Viridiplantae</taxon>
        <taxon>Streptophyta</taxon>
        <taxon>Embryophyta</taxon>
        <taxon>Tracheophyta</taxon>
        <taxon>Spermatophyta</taxon>
        <taxon>Magnoliopsida</taxon>
        <taxon>eudicotyledons</taxon>
        <taxon>Gunneridae</taxon>
        <taxon>Pentapetalae</taxon>
        <taxon>rosids</taxon>
        <taxon>fabids</taxon>
        <taxon>Fabales</taxon>
        <taxon>Fabaceae</taxon>
        <taxon>Papilionoideae</taxon>
        <taxon>50 kb inversion clade</taxon>
        <taxon>NPAAA clade</taxon>
        <taxon>Hologalegina</taxon>
        <taxon>IRL clade</taxon>
        <taxon>Trifolieae</taxon>
        <taxon>Trifolium</taxon>
    </lineage>
</organism>
<keyword evidence="5" id="KW-1133">Transmembrane helix</keyword>
<evidence type="ECO:0000256" key="4">
    <source>
        <dbReference type="ARBA" id="ARBA00022729"/>
    </source>
</evidence>
<keyword evidence="4" id="KW-0732">Signal</keyword>
<keyword evidence="2" id="KW-0418">Kinase</keyword>
<keyword evidence="7" id="KW-0325">Glycoprotein</keyword>
<dbReference type="OrthoDB" id="1433956at2759"/>
<proteinExistence type="predicted"/>
<dbReference type="InterPro" id="IPR045874">
    <property type="entry name" value="LRK10/LRL21-25-like"/>
</dbReference>
<keyword evidence="3" id="KW-0812">Transmembrane</keyword>
<evidence type="ECO:0000256" key="2">
    <source>
        <dbReference type="ARBA" id="ARBA00022527"/>
    </source>
</evidence>
<evidence type="ECO:0000256" key="7">
    <source>
        <dbReference type="ARBA" id="ARBA00023180"/>
    </source>
</evidence>
<name>A0A2Z6N2J3_TRISU</name>
<dbReference type="GO" id="GO:0016020">
    <property type="term" value="C:membrane"/>
    <property type="evidence" value="ECO:0007669"/>
    <property type="project" value="UniProtKB-SubCell"/>
</dbReference>
<keyword evidence="2" id="KW-0723">Serine/threonine-protein kinase</keyword>
<gene>
    <name evidence="8" type="ORF">TSUD_321340</name>
</gene>
<evidence type="ECO:0000256" key="6">
    <source>
        <dbReference type="ARBA" id="ARBA00023136"/>
    </source>
</evidence>
<dbReference type="PANTHER" id="PTHR27009">
    <property type="entry name" value="RUST RESISTANCE KINASE LR10-RELATED"/>
    <property type="match status" value="1"/>
</dbReference>